<dbReference type="Gene3D" id="3.40.50.1820">
    <property type="entry name" value="alpha/beta hydrolase"/>
    <property type="match status" value="1"/>
</dbReference>
<feature type="region of interest" description="Disordered" evidence="1">
    <location>
        <begin position="184"/>
        <end position="203"/>
    </location>
</feature>
<name>W1NG36_AMBTC</name>
<dbReference type="STRING" id="13333.W1NG36"/>
<dbReference type="InterPro" id="IPR000073">
    <property type="entry name" value="AB_hydrolase_1"/>
</dbReference>
<proteinExistence type="predicted"/>
<evidence type="ECO:0000259" key="2">
    <source>
        <dbReference type="Pfam" id="PF00561"/>
    </source>
</evidence>
<dbReference type="Proteomes" id="UP000017836">
    <property type="component" value="Unassembled WGS sequence"/>
</dbReference>
<protein>
    <recommendedName>
        <fullName evidence="2">AB hydrolase-1 domain-containing protein</fullName>
    </recommendedName>
</protein>
<dbReference type="InterPro" id="IPR029058">
    <property type="entry name" value="AB_hydrolase_fold"/>
</dbReference>
<reference evidence="4" key="1">
    <citation type="journal article" date="2013" name="Science">
        <title>The Amborella genome and the evolution of flowering plants.</title>
        <authorList>
            <consortium name="Amborella Genome Project"/>
        </authorList>
    </citation>
    <scope>NUCLEOTIDE SEQUENCE [LARGE SCALE GENOMIC DNA]</scope>
</reference>
<dbReference type="Gramene" id="ERM94742">
    <property type="protein sequence ID" value="ERM94742"/>
    <property type="gene ID" value="AMTR_s00011p00254250"/>
</dbReference>
<gene>
    <name evidence="3" type="ORF">AMTR_s00011p00254250</name>
</gene>
<dbReference type="OMA" id="VATHKQW"/>
<dbReference type="SUPFAM" id="SSF53474">
    <property type="entry name" value="alpha/beta-Hydrolases"/>
    <property type="match status" value="1"/>
</dbReference>
<dbReference type="HOGENOM" id="CLU_1350518_0_0_1"/>
<feature type="domain" description="AB hydrolase-1" evidence="2">
    <location>
        <begin position="4"/>
        <end position="92"/>
    </location>
</feature>
<dbReference type="Pfam" id="PF00561">
    <property type="entry name" value="Abhydrolase_1"/>
    <property type="match status" value="1"/>
</dbReference>
<dbReference type="PANTHER" id="PTHR43139">
    <property type="entry name" value="SI:DKEY-122A22.2"/>
    <property type="match status" value="1"/>
</dbReference>
<dbReference type="InterPro" id="IPR052370">
    <property type="entry name" value="Meta-cleavage_hydrolase"/>
</dbReference>
<dbReference type="AlphaFoldDB" id="W1NG36"/>
<dbReference type="EMBL" id="KI397507">
    <property type="protein sequence ID" value="ERM94742.1"/>
    <property type="molecule type" value="Genomic_DNA"/>
</dbReference>
<evidence type="ECO:0000313" key="3">
    <source>
        <dbReference type="EMBL" id="ERM94742.1"/>
    </source>
</evidence>
<accession>W1NG36</accession>
<organism evidence="3 4">
    <name type="scientific">Amborella trichopoda</name>
    <dbReference type="NCBI Taxonomy" id="13333"/>
    <lineage>
        <taxon>Eukaryota</taxon>
        <taxon>Viridiplantae</taxon>
        <taxon>Streptophyta</taxon>
        <taxon>Embryophyta</taxon>
        <taxon>Tracheophyta</taxon>
        <taxon>Spermatophyta</taxon>
        <taxon>Magnoliopsida</taxon>
        <taxon>Amborellales</taxon>
        <taxon>Amborellaceae</taxon>
        <taxon>Amborella</taxon>
    </lineage>
</organism>
<dbReference type="PANTHER" id="PTHR43139:SF61">
    <property type="entry name" value="ALPHA_BETA-HYDROLASES SUPERFAMILY PROTEIN"/>
    <property type="match status" value="1"/>
</dbReference>
<evidence type="ECO:0000313" key="4">
    <source>
        <dbReference type="Proteomes" id="UP000017836"/>
    </source>
</evidence>
<sequence>MVTCLFQVLSRSKRFSIYVPDLVFFGGSVTSSSDYSASFQAHCLAKALNKLRVQKYALVGFSYGGMVAFKMAELYPEVVSHLVISGAVSIVTDTISGEITAGLDISSFKKLLLPTNVKGLKAMFSVATHKQWWLPNCLYRDYLEVGLSFSLSHQAPYSSLFSLTRFFSFRPISLSRSLHTVISESTPDNGNGTGHVHQQRTKD</sequence>
<dbReference type="eggNOG" id="KOG1454">
    <property type="taxonomic scope" value="Eukaryota"/>
</dbReference>
<dbReference type="PRINTS" id="PR00111">
    <property type="entry name" value="ABHYDROLASE"/>
</dbReference>
<keyword evidence="4" id="KW-1185">Reference proteome</keyword>
<evidence type="ECO:0000256" key="1">
    <source>
        <dbReference type="SAM" id="MobiDB-lite"/>
    </source>
</evidence>